<dbReference type="Proteomes" id="UP000005234">
    <property type="component" value="Chromosome"/>
</dbReference>
<protein>
    <recommendedName>
        <fullName evidence="1">Putative membrane protein insertion efficiency factor</fullName>
    </recommendedName>
</protein>
<evidence type="ECO:0000256" key="1">
    <source>
        <dbReference type="HAMAP-Rule" id="MF_00386"/>
    </source>
</evidence>
<dbReference type="STRING" id="767434.Fraau_2165"/>
<evidence type="ECO:0000313" key="2">
    <source>
        <dbReference type="EMBL" id="AFC86547.1"/>
    </source>
</evidence>
<dbReference type="InterPro" id="IPR002696">
    <property type="entry name" value="Membr_insert_effic_factor_YidD"/>
</dbReference>
<dbReference type="RefSeq" id="WP_014403550.1">
    <property type="nucleotide sequence ID" value="NC_017033.1"/>
</dbReference>
<proteinExistence type="inferred from homology"/>
<dbReference type="HOGENOM" id="CLU_144811_5_1_6"/>
<dbReference type="EMBL" id="CP003350">
    <property type="protein sequence ID" value="AFC86547.1"/>
    <property type="molecule type" value="Genomic_DNA"/>
</dbReference>
<comment type="subcellular location">
    <subcellularLocation>
        <location evidence="1">Cell inner membrane</location>
        <topology evidence="1">Peripheral membrane protein</topology>
        <orientation evidence="1">Cytoplasmic side</orientation>
    </subcellularLocation>
</comment>
<dbReference type="HAMAP" id="MF_00386">
    <property type="entry name" value="UPF0161_YidD"/>
    <property type="match status" value="1"/>
</dbReference>
<dbReference type="KEGG" id="fau:Fraau_2165"/>
<name>H8L471_FRAAD</name>
<organism evidence="2 3">
    <name type="scientific">Frateuria aurantia (strain ATCC 33424 / DSM 6220 / KCTC 2777 / LMG 1558 / NBRC 3245 / NCIMB 13370)</name>
    <name type="common">Acetobacter aurantius</name>
    <dbReference type="NCBI Taxonomy" id="767434"/>
    <lineage>
        <taxon>Bacteria</taxon>
        <taxon>Pseudomonadati</taxon>
        <taxon>Pseudomonadota</taxon>
        <taxon>Gammaproteobacteria</taxon>
        <taxon>Lysobacterales</taxon>
        <taxon>Rhodanobacteraceae</taxon>
        <taxon>Frateuria</taxon>
    </lineage>
</organism>
<keyword evidence="1" id="KW-1003">Cell membrane</keyword>
<gene>
    <name evidence="2" type="ordered locus">Fraau_2165</name>
</gene>
<dbReference type="PANTHER" id="PTHR33383">
    <property type="entry name" value="MEMBRANE PROTEIN INSERTION EFFICIENCY FACTOR-RELATED"/>
    <property type="match status" value="1"/>
</dbReference>
<dbReference type="AlphaFoldDB" id="H8L471"/>
<dbReference type="GO" id="GO:0005886">
    <property type="term" value="C:plasma membrane"/>
    <property type="evidence" value="ECO:0007669"/>
    <property type="project" value="UniProtKB-SubCell"/>
</dbReference>
<evidence type="ECO:0000313" key="3">
    <source>
        <dbReference type="Proteomes" id="UP000005234"/>
    </source>
</evidence>
<accession>H8L471</accession>
<sequence>MTRILIWLLKGYKRWLSPLLGQRCRFHPSCSQYAQTAIARFGPMRGCILTGWRLLRCQPLCEGGHDPVPERFHLRGCRTREMTDAQ</sequence>
<dbReference type="SMART" id="SM01234">
    <property type="entry name" value="Haemolytic"/>
    <property type="match status" value="1"/>
</dbReference>
<comment type="similarity">
    <text evidence="1">Belongs to the UPF0161 family.</text>
</comment>
<keyword evidence="1" id="KW-0472">Membrane</keyword>
<keyword evidence="1" id="KW-0997">Cell inner membrane</keyword>
<dbReference type="NCBIfam" id="TIGR00278">
    <property type="entry name" value="membrane protein insertion efficiency factor YidD"/>
    <property type="match status" value="1"/>
</dbReference>
<comment type="function">
    <text evidence="1">Could be involved in insertion of integral membrane proteins into the membrane.</text>
</comment>
<reference evidence="2" key="1">
    <citation type="submission" date="2012-02" db="EMBL/GenBank/DDBJ databases">
        <title>The complete genome of Frateuria aurantia DSM 6220.</title>
        <authorList>
            <consortium name="US DOE Joint Genome Institute (JGI-PGF)"/>
            <person name="Lucas S."/>
            <person name="Copeland A."/>
            <person name="Lapidus A."/>
            <person name="Glavina del Rio T."/>
            <person name="Dalin E."/>
            <person name="Tice H."/>
            <person name="Bruce D."/>
            <person name="Goodwin L."/>
            <person name="Pitluck S."/>
            <person name="Peters L."/>
            <person name="Ovchinnikova G."/>
            <person name="Teshima H."/>
            <person name="Kyrpides N."/>
            <person name="Mavromatis K."/>
            <person name="Ivanova N."/>
            <person name="Brettin T."/>
            <person name="Detter J.C."/>
            <person name="Han C."/>
            <person name="Larimer F."/>
            <person name="Land M."/>
            <person name="Hauser L."/>
            <person name="Markowitz V."/>
            <person name="Cheng J.-F."/>
            <person name="Hugenholtz P."/>
            <person name="Woyke T."/>
            <person name="Wu D."/>
            <person name="Brambilla E."/>
            <person name="Klenk H.-P."/>
            <person name="Eisen J.A."/>
        </authorList>
    </citation>
    <scope>NUCLEOTIDE SEQUENCE</scope>
    <source>
        <strain evidence="2">DSM 6220</strain>
    </source>
</reference>
<dbReference type="OrthoDB" id="9801753at2"/>
<keyword evidence="3" id="KW-1185">Reference proteome</keyword>
<dbReference type="PANTHER" id="PTHR33383:SF1">
    <property type="entry name" value="MEMBRANE PROTEIN INSERTION EFFICIENCY FACTOR-RELATED"/>
    <property type="match status" value="1"/>
</dbReference>
<dbReference type="Pfam" id="PF01809">
    <property type="entry name" value="YidD"/>
    <property type="match status" value="1"/>
</dbReference>
<dbReference type="eggNOG" id="COG0759">
    <property type="taxonomic scope" value="Bacteria"/>
</dbReference>